<proteinExistence type="predicted"/>
<dbReference type="Proteomes" id="UP000249419">
    <property type="component" value="Unassembled WGS sequence"/>
</dbReference>
<dbReference type="Gene3D" id="3.90.1580.10">
    <property type="entry name" value="paralog of FGE (formylglycine-generating enzyme)"/>
    <property type="match status" value="1"/>
</dbReference>
<protein>
    <recommendedName>
        <fullName evidence="3">Formylglycine-generating enzyme, required for sulfatase activity, contains SUMF1/FGE domain</fullName>
    </recommendedName>
</protein>
<evidence type="ECO:0000313" key="1">
    <source>
        <dbReference type="EMBL" id="RAO28041.1"/>
    </source>
</evidence>
<dbReference type="SUPFAM" id="SSF56436">
    <property type="entry name" value="C-type lectin-like"/>
    <property type="match status" value="1"/>
</dbReference>
<organism evidence="1 2">
    <name type="scientific">Micromonospora saelicesensis</name>
    <dbReference type="NCBI Taxonomy" id="285676"/>
    <lineage>
        <taxon>Bacteria</taxon>
        <taxon>Bacillati</taxon>
        <taxon>Actinomycetota</taxon>
        <taxon>Actinomycetes</taxon>
        <taxon>Micromonosporales</taxon>
        <taxon>Micromonosporaceae</taxon>
        <taxon>Micromonospora</taxon>
    </lineage>
</organism>
<name>A0A328NFQ6_9ACTN</name>
<evidence type="ECO:0000313" key="2">
    <source>
        <dbReference type="Proteomes" id="UP000249419"/>
    </source>
</evidence>
<gene>
    <name evidence="1" type="ORF">PSN13_05929</name>
</gene>
<evidence type="ECO:0008006" key="3">
    <source>
        <dbReference type="Google" id="ProtNLM"/>
    </source>
</evidence>
<sequence>MVPPGSHLRERGVRSYPCAVSYADLTYAQWNDLSDGAAHRLAEEIADRHGLTVPVGLQDTVYAGRSHRVALFERDGMRFALVPGGRPTLGHDAARFRPTSDQLASYADSAEEYGLPPLAEYVDAMTSPVRTVELPAMLVAVEAFDPCQVSLAPDDPRVLKLIASQGAQLDGVSQFRSAGGLTVEFDQTGQVAKARATTDVSHDEAMAQLASGGLRTTTADEWEWACGAGATTLFRWGDDCPNDGYPYDYKTGMHHETNLWGLAIGQDPYKHEATTERTIVCGGDGGSTTCGGSGFFLGWLALATAYRDKDFGQWLASDDGYAEEILTRPVLELS</sequence>
<dbReference type="EMBL" id="PYAG01000039">
    <property type="protein sequence ID" value="RAO28041.1"/>
    <property type="molecule type" value="Genomic_DNA"/>
</dbReference>
<accession>A0A328NFQ6</accession>
<reference evidence="1 2" key="1">
    <citation type="submission" date="2018-03" db="EMBL/GenBank/DDBJ databases">
        <title>Defining the species Micromonospora saelicesensis and Micromonospora noduli under the framework of genomics.</title>
        <authorList>
            <person name="Riesco R."/>
            <person name="Trujillo M.E."/>
        </authorList>
    </citation>
    <scope>NUCLEOTIDE SEQUENCE [LARGE SCALE GENOMIC DNA]</scope>
    <source>
        <strain evidence="1 2">PSN13</strain>
    </source>
</reference>
<dbReference type="AlphaFoldDB" id="A0A328NFQ6"/>
<comment type="caution">
    <text evidence="1">The sequence shown here is derived from an EMBL/GenBank/DDBJ whole genome shotgun (WGS) entry which is preliminary data.</text>
</comment>
<dbReference type="InterPro" id="IPR042095">
    <property type="entry name" value="SUMF_sf"/>
</dbReference>
<dbReference type="InterPro" id="IPR016187">
    <property type="entry name" value="CTDL_fold"/>
</dbReference>